<dbReference type="EMBL" id="VIFY01000044">
    <property type="protein sequence ID" value="TQB73420.1"/>
    <property type="molecule type" value="Genomic_DNA"/>
</dbReference>
<comment type="caution">
    <text evidence="3">The sequence shown here is derived from an EMBL/GenBank/DDBJ whole genome shotgun (WGS) entry which is preliminary data.</text>
</comment>
<gene>
    <name evidence="3" type="ORF">MPDQ_005820</name>
</gene>
<organism evidence="3 4">
    <name type="scientific">Monascus purpureus</name>
    <name type="common">Red mold</name>
    <name type="synonym">Monascus anka</name>
    <dbReference type="NCBI Taxonomy" id="5098"/>
    <lineage>
        <taxon>Eukaryota</taxon>
        <taxon>Fungi</taxon>
        <taxon>Dikarya</taxon>
        <taxon>Ascomycota</taxon>
        <taxon>Pezizomycotina</taxon>
        <taxon>Eurotiomycetes</taxon>
        <taxon>Eurotiomycetidae</taxon>
        <taxon>Eurotiales</taxon>
        <taxon>Aspergillaceae</taxon>
        <taxon>Monascus</taxon>
    </lineage>
</organism>
<feature type="transmembrane region" description="Helical" evidence="2">
    <location>
        <begin position="20"/>
        <end position="44"/>
    </location>
</feature>
<reference evidence="3 4" key="1">
    <citation type="submission" date="2019-06" db="EMBL/GenBank/DDBJ databases">
        <title>Wine fermentation using esterase from Monascus purpureus.</title>
        <authorList>
            <person name="Geng C."/>
            <person name="Zhang Y."/>
        </authorList>
    </citation>
    <scope>NUCLEOTIDE SEQUENCE [LARGE SCALE GENOMIC DNA]</scope>
    <source>
        <strain evidence="3">HQ1</strain>
    </source>
</reference>
<evidence type="ECO:0008006" key="5">
    <source>
        <dbReference type="Google" id="ProtNLM"/>
    </source>
</evidence>
<keyword evidence="2" id="KW-0472">Membrane</keyword>
<name>A0A507QZ67_MONPU</name>
<dbReference type="AlphaFoldDB" id="A0A507QZ67"/>
<dbReference type="Proteomes" id="UP000319663">
    <property type="component" value="Unassembled WGS sequence"/>
</dbReference>
<evidence type="ECO:0000256" key="2">
    <source>
        <dbReference type="SAM" id="Phobius"/>
    </source>
</evidence>
<keyword evidence="2" id="KW-0812">Transmembrane</keyword>
<proteinExistence type="predicted"/>
<sequence>MLRPTLRFLGKLWRSRLVKWVLRLVIFLTLLELCLDSLAFFGVIDLESWLENLEIDDDLPYDANRAGTNPYRDLPANQAVLDTIKEVAYISDILRDTFLPTSLPDDDYALCSSYLRSLETRTDISWLILEETGIDQTVSAISNRGSRRKPIPDEPFSLHERFKELDRHWQALQLGPGRPERWEKWFDETYLPPLLKSKPLEGTQDSEPFRIQFTPEQQADADAQFAKYLKDRERKVSYFKVHPPRPLGFAPVSSGDNDDGRLRRAWGTLFSDGVIEAGRSISSGLFTQNPTFRPIYGSLATELVPFGWVSPAEKDKPAKSDEDREREIDEILAKMDKREEERARREEFQQWLVKENERKEKERANAEGRSLNDEL</sequence>
<evidence type="ECO:0000313" key="4">
    <source>
        <dbReference type="Proteomes" id="UP000319663"/>
    </source>
</evidence>
<keyword evidence="4" id="KW-1185">Reference proteome</keyword>
<feature type="region of interest" description="Disordered" evidence="1">
    <location>
        <begin position="352"/>
        <end position="375"/>
    </location>
</feature>
<evidence type="ECO:0000313" key="3">
    <source>
        <dbReference type="EMBL" id="TQB73420.1"/>
    </source>
</evidence>
<protein>
    <recommendedName>
        <fullName evidence="5">Transmembrane protein</fullName>
    </recommendedName>
</protein>
<evidence type="ECO:0000256" key="1">
    <source>
        <dbReference type="SAM" id="MobiDB-lite"/>
    </source>
</evidence>
<keyword evidence="2" id="KW-1133">Transmembrane helix</keyword>
<dbReference type="OrthoDB" id="5211520at2759"/>
<accession>A0A507QZ67</accession>